<protein>
    <recommendedName>
        <fullName evidence="4">Reverse transcriptase zinc-binding domain-containing protein</fullName>
    </recommendedName>
</protein>
<dbReference type="EMBL" id="CM001220">
    <property type="protein sequence ID" value="KEH31337.1"/>
    <property type="molecule type" value="Genomic_DNA"/>
</dbReference>
<evidence type="ECO:0000313" key="3">
    <source>
        <dbReference type="Proteomes" id="UP000002051"/>
    </source>
</evidence>
<reference evidence="1 3" key="2">
    <citation type="journal article" date="2014" name="BMC Genomics">
        <title>An improved genome release (version Mt4.0) for the model legume Medicago truncatula.</title>
        <authorList>
            <person name="Tang H."/>
            <person name="Krishnakumar V."/>
            <person name="Bidwell S."/>
            <person name="Rosen B."/>
            <person name="Chan A."/>
            <person name="Zhou S."/>
            <person name="Gentzbittel L."/>
            <person name="Childs K.L."/>
            <person name="Yandell M."/>
            <person name="Gundlach H."/>
            <person name="Mayer K.F."/>
            <person name="Schwartz D.C."/>
            <person name="Town C.D."/>
        </authorList>
    </citation>
    <scope>GENOME REANNOTATION</scope>
    <source>
        <strain evidence="1">A17</strain>
        <strain evidence="2 3">cv. Jemalong A17</strain>
    </source>
</reference>
<dbReference type="Proteomes" id="UP000002051">
    <property type="component" value="Chromosome 4"/>
</dbReference>
<sequence length="270" mass="31029">MRPSPESWTTPVMVLWEGTVATYEGIVVTARRKGVSPEHYCSLEVARQDGGLRRRKPRFGSVQHNEPRVRRRWVHMGRFPQHRCSRLASWTTIYTRKSFGGLRICSSRDMNIAAMMKVGWSLSKETRIEPMAWDMDPWVPNVGTLESHALLPIPHDASSKSASNFTNNNGSWLLHKFDRMLPHNITNSIKYVPAPHLDAPEDSLAWNGTPNGEFSIDAAYDSLHNHPSPLHNMLFTRIWKWQGPERIKFMLWKVARSILLANLARKKKKV</sequence>
<dbReference type="AlphaFoldDB" id="A0A072UNU0"/>
<reference evidence="2" key="3">
    <citation type="submission" date="2015-04" db="UniProtKB">
        <authorList>
            <consortium name="EnsemblPlants"/>
        </authorList>
    </citation>
    <scope>IDENTIFICATION</scope>
    <source>
        <strain evidence="2">cv. Jemalong A17</strain>
    </source>
</reference>
<accession>A0A072UNU0</accession>
<proteinExistence type="predicted"/>
<reference evidence="1 3" key="1">
    <citation type="journal article" date="2011" name="Nature">
        <title>The Medicago genome provides insight into the evolution of rhizobial symbioses.</title>
        <authorList>
            <person name="Young N.D."/>
            <person name="Debelle F."/>
            <person name="Oldroyd G.E."/>
            <person name="Geurts R."/>
            <person name="Cannon S.B."/>
            <person name="Udvardi M.K."/>
            <person name="Benedito V.A."/>
            <person name="Mayer K.F."/>
            <person name="Gouzy J."/>
            <person name="Schoof H."/>
            <person name="Van de Peer Y."/>
            <person name="Proost S."/>
            <person name="Cook D.R."/>
            <person name="Meyers B.C."/>
            <person name="Spannagl M."/>
            <person name="Cheung F."/>
            <person name="De Mita S."/>
            <person name="Krishnakumar V."/>
            <person name="Gundlach H."/>
            <person name="Zhou S."/>
            <person name="Mudge J."/>
            <person name="Bharti A.K."/>
            <person name="Murray J.D."/>
            <person name="Naoumkina M.A."/>
            <person name="Rosen B."/>
            <person name="Silverstein K.A."/>
            <person name="Tang H."/>
            <person name="Rombauts S."/>
            <person name="Zhao P.X."/>
            <person name="Zhou P."/>
            <person name="Barbe V."/>
            <person name="Bardou P."/>
            <person name="Bechner M."/>
            <person name="Bellec A."/>
            <person name="Berger A."/>
            <person name="Berges H."/>
            <person name="Bidwell S."/>
            <person name="Bisseling T."/>
            <person name="Choisne N."/>
            <person name="Couloux A."/>
            <person name="Denny R."/>
            <person name="Deshpande S."/>
            <person name="Dai X."/>
            <person name="Doyle J.J."/>
            <person name="Dudez A.M."/>
            <person name="Farmer A.D."/>
            <person name="Fouteau S."/>
            <person name="Franken C."/>
            <person name="Gibelin C."/>
            <person name="Gish J."/>
            <person name="Goldstein S."/>
            <person name="Gonzalez A.J."/>
            <person name="Green P.J."/>
            <person name="Hallab A."/>
            <person name="Hartog M."/>
            <person name="Hua A."/>
            <person name="Humphray S.J."/>
            <person name="Jeong D.H."/>
            <person name="Jing Y."/>
            <person name="Jocker A."/>
            <person name="Kenton S.M."/>
            <person name="Kim D.J."/>
            <person name="Klee K."/>
            <person name="Lai H."/>
            <person name="Lang C."/>
            <person name="Lin S."/>
            <person name="Macmil S.L."/>
            <person name="Magdelenat G."/>
            <person name="Matthews L."/>
            <person name="McCorrison J."/>
            <person name="Monaghan E.L."/>
            <person name="Mun J.H."/>
            <person name="Najar F.Z."/>
            <person name="Nicholson C."/>
            <person name="Noirot C."/>
            <person name="O'Bleness M."/>
            <person name="Paule C.R."/>
            <person name="Poulain J."/>
            <person name="Prion F."/>
            <person name="Qin B."/>
            <person name="Qu C."/>
            <person name="Retzel E.F."/>
            <person name="Riddle C."/>
            <person name="Sallet E."/>
            <person name="Samain S."/>
            <person name="Samson N."/>
            <person name="Sanders I."/>
            <person name="Saurat O."/>
            <person name="Scarpelli C."/>
            <person name="Schiex T."/>
            <person name="Segurens B."/>
            <person name="Severin A.J."/>
            <person name="Sherrier D.J."/>
            <person name="Shi R."/>
            <person name="Sims S."/>
            <person name="Singer S.R."/>
            <person name="Sinharoy S."/>
            <person name="Sterck L."/>
            <person name="Viollet A."/>
            <person name="Wang B.B."/>
            <person name="Wang K."/>
            <person name="Wang M."/>
            <person name="Wang X."/>
            <person name="Warfsmann J."/>
            <person name="Weissenbach J."/>
            <person name="White D.D."/>
            <person name="White J.D."/>
            <person name="Wiley G.B."/>
            <person name="Wincker P."/>
            <person name="Xing Y."/>
            <person name="Yang L."/>
            <person name="Yao Z."/>
            <person name="Ying F."/>
            <person name="Zhai J."/>
            <person name="Zhou L."/>
            <person name="Zuber A."/>
            <person name="Denarie J."/>
            <person name="Dixon R.A."/>
            <person name="May G.D."/>
            <person name="Schwartz D.C."/>
            <person name="Rogers J."/>
            <person name="Quetier F."/>
            <person name="Town C.D."/>
            <person name="Roe B.A."/>
        </authorList>
    </citation>
    <scope>NUCLEOTIDE SEQUENCE [LARGE SCALE GENOMIC DNA]</scope>
    <source>
        <strain evidence="1">A17</strain>
        <strain evidence="2 3">cv. Jemalong A17</strain>
    </source>
</reference>
<evidence type="ECO:0000313" key="2">
    <source>
        <dbReference type="EnsemblPlants" id="KEH31337"/>
    </source>
</evidence>
<dbReference type="HOGENOM" id="CLU_1031939_0_0_1"/>
<organism evidence="1 3">
    <name type="scientific">Medicago truncatula</name>
    <name type="common">Barrel medic</name>
    <name type="synonym">Medicago tribuloides</name>
    <dbReference type="NCBI Taxonomy" id="3880"/>
    <lineage>
        <taxon>Eukaryota</taxon>
        <taxon>Viridiplantae</taxon>
        <taxon>Streptophyta</taxon>
        <taxon>Embryophyta</taxon>
        <taxon>Tracheophyta</taxon>
        <taxon>Spermatophyta</taxon>
        <taxon>Magnoliopsida</taxon>
        <taxon>eudicotyledons</taxon>
        <taxon>Gunneridae</taxon>
        <taxon>Pentapetalae</taxon>
        <taxon>rosids</taxon>
        <taxon>fabids</taxon>
        <taxon>Fabales</taxon>
        <taxon>Fabaceae</taxon>
        <taxon>Papilionoideae</taxon>
        <taxon>50 kb inversion clade</taxon>
        <taxon>NPAAA clade</taxon>
        <taxon>Hologalegina</taxon>
        <taxon>IRL clade</taxon>
        <taxon>Trifolieae</taxon>
        <taxon>Medicago</taxon>
    </lineage>
</organism>
<name>A0A072UNU0_MEDTR</name>
<keyword evidence="3" id="KW-1185">Reference proteome</keyword>
<evidence type="ECO:0000313" key="1">
    <source>
        <dbReference type="EMBL" id="KEH31337.1"/>
    </source>
</evidence>
<dbReference type="EnsemblPlants" id="KEH31337">
    <property type="protein sequence ID" value="KEH31337"/>
    <property type="gene ID" value="MTR_4g094528"/>
</dbReference>
<evidence type="ECO:0008006" key="4">
    <source>
        <dbReference type="Google" id="ProtNLM"/>
    </source>
</evidence>
<gene>
    <name evidence="1" type="ordered locus">MTR_4g094528</name>
</gene>